<dbReference type="PANTHER" id="PTHR43802:SF1">
    <property type="entry name" value="IP11341P-RELATED"/>
    <property type="match status" value="1"/>
</dbReference>
<dbReference type="EMBL" id="CAEZVC010000202">
    <property type="protein sequence ID" value="CAB4638665.1"/>
    <property type="molecule type" value="Genomic_DNA"/>
</dbReference>
<reference evidence="4" key="1">
    <citation type="submission" date="2020-05" db="EMBL/GenBank/DDBJ databases">
        <authorList>
            <person name="Chiriac C."/>
            <person name="Salcher M."/>
            <person name="Ghai R."/>
            <person name="Kavagutti S V."/>
        </authorList>
    </citation>
    <scope>NUCLEOTIDE SEQUENCE</scope>
</reference>
<organism evidence="4">
    <name type="scientific">freshwater metagenome</name>
    <dbReference type="NCBI Taxonomy" id="449393"/>
    <lineage>
        <taxon>unclassified sequences</taxon>
        <taxon>metagenomes</taxon>
        <taxon>ecological metagenomes</taxon>
    </lineage>
</organism>
<dbReference type="InterPro" id="IPR029045">
    <property type="entry name" value="ClpP/crotonase-like_dom_sf"/>
</dbReference>
<dbReference type="EMBL" id="CAEUNJ010000086">
    <property type="protein sequence ID" value="CAB4372590.1"/>
    <property type="molecule type" value="Genomic_DNA"/>
</dbReference>
<sequence>MTTFESIALDTPGDGICRITLNRPEKRNAISTAMRTELLIALETNDRNPDVRVTIIRGGGACFSSGYDLAGDLMVSPPFHTAPGDGEWARQVTDNWFRFWDLAKPVIAQVHGYAIAGATELVQACDLVYVADDARISYPIVRVASPPDCQYHEPLLGMRRAMEIMLTGGEMLGPEAAQIGWANRSFPADDLDEEVLDVAAQIAAVATDLAQINKRMVHRQAEIMGVRAAIRAGSEFQALAGHQASVEAFKQDPLGSMKRHNAADAERREAREKRRSSK</sequence>
<evidence type="ECO:0000313" key="9">
    <source>
        <dbReference type="EMBL" id="CAB4964616.1"/>
    </source>
</evidence>
<evidence type="ECO:0000313" key="5">
    <source>
        <dbReference type="EMBL" id="CAB4600340.1"/>
    </source>
</evidence>
<dbReference type="EMBL" id="CAEZTY010000119">
    <property type="protein sequence ID" value="CAB4600340.1"/>
    <property type="molecule type" value="Genomic_DNA"/>
</dbReference>
<dbReference type="Pfam" id="PF00378">
    <property type="entry name" value="ECH_1"/>
    <property type="match status" value="1"/>
</dbReference>
<dbReference type="EMBL" id="CAFBNJ010000130">
    <property type="protein sequence ID" value="CAB4964616.1"/>
    <property type="molecule type" value="Genomic_DNA"/>
</dbReference>
<dbReference type="AlphaFoldDB" id="A0A6J6AQB9"/>
<evidence type="ECO:0000313" key="4">
    <source>
        <dbReference type="EMBL" id="CAB4372590.1"/>
    </source>
</evidence>
<feature type="compositionally biased region" description="Basic and acidic residues" evidence="2">
    <location>
        <begin position="261"/>
        <end position="272"/>
    </location>
</feature>
<evidence type="ECO:0000313" key="8">
    <source>
        <dbReference type="EMBL" id="CAB4795795.1"/>
    </source>
</evidence>
<dbReference type="CDD" id="cd06558">
    <property type="entry name" value="crotonase-like"/>
    <property type="match status" value="1"/>
</dbReference>
<dbReference type="PANTHER" id="PTHR43802">
    <property type="entry name" value="ENOYL-COA HYDRATASE"/>
    <property type="match status" value="1"/>
</dbReference>
<gene>
    <name evidence="5" type="ORF">UFOPK1762_01881</name>
    <name evidence="6" type="ORF">UFOPK1906_01946</name>
    <name evidence="7" type="ORF">UFOPK2624_01721</name>
    <name evidence="8" type="ORF">UFOPK2969_01165</name>
    <name evidence="3" type="ORF">UFOPK3331_00484</name>
    <name evidence="9" type="ORF">UFOPK3785_01781</name>
    <name evidence="4" type="ORF">UFOPK4201_01634</name>
    <name evidence="10" type="ORF">UFOPK4371_01747</name>
</gene>
<evidence type="ECO:0000313" key="3">
    <source>
        <dbReference type="EMBL" id="CAB4334713.1"/>
    </source>
</evidence>
<dbReference type="SUPFAM" id="SSF52096">
    <property type="entry name" value="ClpP/crotonase"/>
    <property type="match status" value="1"/>
</dbReference>
<dbReference type="EMBL" id="CAESAL010000011">
    <property type="protein sequence ID" value="CAB4334713.1"/>
    <property type="molecule type" value="Genomic_DNA"/>
</dbReference>
<evidence type="ECO:0000256" key="2">
    <source>
        <dbReference type="SAM" id="MobiDB-lite"/>
    </source>
</evidence>
<dbReference type="Gene3D" id="3.90.226.10">
    <property type="entry name" value="2-enoyl-CoA Hydratase, Chain A, domain 1"/>
    <property type="match status" value="1"/>
</dbReference>
<evidence type="ECO:0000313" key="6">
    <source>
        <dbReference type="EMBL" id="CAB4638665.1"/>
    </source>
</evidence>
<dbReference type="InterPro" id="IPR001753">
    <property type="entry name" value="Enoyl-CoA_hydra/iso"/>
</dbReference>
<evidence type="ECO:0000313" key="10">
    <source>
        <dbReference type="EMBL" id="CAB5078594.1"/>
    </source>
</evidence>
<evidence type="ECO:0000256" key="1">
    <source>
        <dbReference type="ARBA" id="ARBA00005254"/>
    </source>
</evidence>
<dbReference type="EMBL" id="CAFAAD010000087">
    <property type="protein sequence ID" value="CAB4795795.1"/>
    <property type="molecule type" value="Genomic_DNA"/>
</dbReference>
<accession>A0A6J6AQB9</accession>
<evidence type="ECO:0000313" key="7">
    <source>
        <dbReference type="EMBL" id="CAB4721245.1"/>
    </source>
</evidence>
<name>A0A6J6AQB9_9ZZZZ</name>
<comment type="similarity">
    <text evidence="1">Belongs to the enoyl-CoA hydratase/isomerase family.</text>
</comment>
<proteinExistence type="inferred from homology"/>
<feature type="region of interest" description="Disordered" evidence="2">
    <location>
        <begin position="250"/>
        <end position="278"/>
    </location>
</feature>
<dbReference type="EMBL" id="CAFBRD010000135">
    <property type="protein sequence ID" value="CAB5078594.1"/>
    <property type="molecule type" value="Genomic_DNA"/>
</dbReference>
<dbReference type="EMBL" id="CAEZXY010000109">
    <property type="protein sequence ID" value="CAB4721245.1"/>
    <property type="molecule type" value="Genomic_DNA"/>
</dbReference>
<protein>
    <submittedName>
        <fullName evidence="4">Unannotated protein</fullName>
    </submittedName>
</protein>